<feature type="region of interest" description="Disordered" evidence="1">
    <location>
        <begin position="113"/>
        <end position="150"/>
    </location>
</feature>
<gene>
    <name evidence="2" type="ORF">MANAM107_09630</name>
</gene>
<keyword evidence="3" id="KW-1185">Reference proteome</keyword>
<sequence>MGRGIAGLNRAQLSRLVELVVGDKGIALAPRFLTFPDGRAGDFDVSAHQCLSGDDRRDHGGLPAHDLADDRGVGWVVFLGQGRFSSPCPRNTTHPTPTLPLPWDTPQRYGTGLHGDRTKRRGTTAGSGVFCGVTRIPPADMRPSGPAEYE</sequence>
<dbReference type="EMBL" id="AP025017">
    <property type="protein sequence ID" value="BDA64129.1"/>
    <property type="molecule type" value="Genomic_DNA"/>
</dbReference>
<evidence type="ECO:0000256" key="1">
    <source>
        <dbReference type="SAM" id="MobiDB-lite"/>
    </source>
</evidence>
<evidence type="ECO:0000313" key="2">
    <source>
        <dbReference type="EMBL" id="BDA64129.1"/>
    </source>
</evidence>
<name>A0ABN6K3E9_9ACTO</name>
<feature type="compositionally biased region" description="Low complexity" evidence="1">
    <location>
        <begin position="92"/>
        <end position="106"/>
    </location>
</feature>
<accession>A0ABN6K3E9</accession>
<reference evidence="2 3" key="1">
    <citation type="submission" date="2021-08" db="EMBL/GenBank/DDBJ databases">
        <title>Whole genome sequence of novel Actinomyces species strain MAS-1.</title>
        <authorList>
            <person name="Saito M."/>
            <person name="Kuwahara N."/>
            <person name="Takizawa T."/>
            <person name="Gotouda H."/>
            <person name="Ochiai T."/>
        </authorList>
    </citation>
    <scope>NUCLEOTIDE SEQUENCE [LARGE SCALE GENOMIC DNA]</scope>
    <source>
        <strain evidence="2 3">MAS-1</strain>
    </source>
</reference>
<organism evidence="2 3">
    <name type="scientific">Actinomyces capricornis</name>
    <dbReference type="NCBI Taxonomy" id="2755559"/>
    <lineage>
        <taxon>Bacteria</taxon>
        <taxon>Bacillati</taxon>
        <taxon>Actinomycetota</taxon>
        <taxon>Actinomycetes</taxon>
        <taxon>Actinomycetales</taxon>
        <taxon>Actinomycetaceae</taxon>
        <taxon>Actinomyces</taxon>
    </lineage>
</organism>
<evidence type="ECO:0000313" key="3">
    <source>
        <dbReference type="Proteomes" id="UP000824496"/>
    </source>
</evidence>
<proteinExistence type="predicted"/>
<dbReference type="Proteomes" id="UP000824496">
    <property type="component" value="Chromosome"/>
</dbReference>
<feature type="region of interest" description="Disordered" evidence="1">
    <location>
        <begin position="87"/>
        <end position="106"/>
    </location>
</feature>
<protein>
    <submittedName>
        <fullName evidence="2">Uncharacterized protein</fullName>
    </submittedName>
</protein>